<dbReference type="GO" id="GO:0006741">
    <property type="term" value="P:NADP+ biosynthetic process"/>
    <property type="evidence" value="ECO:0007669"/>
    <property type="project" value="UniProtKB-UniRule"/>
</dbReference>
<keyword evidence="1 6" id="KW-0808">Transferase</keyword>
<comment type="catalytic activity">
    <reaction evidence="5 6">
        <text>NAD(+) + ATP = ADP + NADP(+) + H(+)</text>
        <dbReference type="Rhea" id="RHEA:18629"/>
        <dbReference type="ChEBI" id="CHEBI:15378"/>
        <dbReference type="ChEBI" id="CHEBI:30616"/>
        <dbReference type="ChEBI" id="CHEBI:57540"/>
        <dbReference type="ChEBI" id="CHEBI:58349"/>
        <dbReference type="ChEBI" id="CHEBI:456216"/>
        <dbReference type="EC" id="2.7.1.23"/>
    </reaction>
</comment>
<reference evidence="7" key="2">
    <citation type="journal article" date="2021" name="PeerJ">
        <title>Extensive microbial diversity within the chicken gut microbiome revealed by metagenomics and culture.</title>
        <authorList>
            <person name="Gilroy R."/>
            <person name="Ravi A."/>
            <person name="Getino M."/>
            <person name="Pursley I."/>
            <person name="Horton D.L."/>
            <person name="Alikhan N.F."/>
            <person name="Baker D."/>
            <person name="Gharbi K."/>
            <person name="Hall N."/>
            <person name="Watson M."/>
            <person name="Adriaenssens E.M."/>
            <person name="Foster-Nyarko E."/>
            <person name="Jarju S."/>
            <person name="Secka A."/>
            <person name="Antonio M."/>
            <person name="Oren A."/>
            <person name="Chaudhuri R.R."/>
            <person name="La Ragione R."/>
            <person name="Hildebrand F."/>
            <person name="Pallen M.J."/>
        </authorList>
    </citation>
    <scope>NUCLEOTIDE SEQUENCE</scope>
    <source>
        <strain evidence="7">B1-8020</strain>
    </source>
</reference>
<dbReference type="EMBL" id="JADIMA010000046">
    <property type="protein sequence ID" value="MBO8473031.1"/>
    <property type="molecule type" value="Genomic_DNA"/>
</dbReference>
<organism evidence="7 8">
    <name type="scientific">Candidatus Merdivivens pullicola</name>
    <dbReference type="NCBI Taxonomy" id="2840872"/>
    <lineage>
        <taxon>Bacteria</taxon>
        <taxon>Pseudomonadati</taxon>
        <taxon>Bacteroidota</taxon>
        <taxon>Bacteroidia</taxon>
        <taxon>Bacteroidales</taxon>
        <taxon>Muribaculaceae</taxon>
        <taxon>Muribaculaceae incertae sedis</taxon>
        <taxon>Candidatus Merdivivens</taxon>
    </lineage>
</organism>
<feature type="binding site" evidence="6">
    <location>
        <begin position="124"/>
        <end position="125"/>
    </location>
    <ligand>
        <name>NAD(+)</name>
        <dbReference type="ChEBI" id="CHEBI:57540"/>
    </ligand>
</feature>
<sequence length="270" mass="28559">MRAALFARDFSPKISQEADKLSSSLVKAGIDMAGRFTIGGPLPQADIILSLGGDGTLLSLLPVIKDSGVPVLGVNFGRLGFLSSSSPSEIVAALAGGNFTIEKRTLVKVSEAGLPEGMYPYALNEIAVHRKGAAMLGIEVFVDGVPLPVYWADGMLVATSSGSTAYSLSVGGPIVFPGSKVLIVSPIAPHNLNVRPIVLPDISDIRIKLHPRDPEVSFSLDNRQLSLGSGLEFRVSAAPFAFNIVRIPGGEFMKALTGKLFWGYDIRNNL</sequence>
<evidence type="ECO:0000256" key="6">
    <source>
        <dbReference type="HAMAP-Rule" id="MF_00361"/>
    </source>
</evidence>
<comment type="subcellular location">
    <subcellularLocation>
        <location evidence="6">Cytoplasm</location>
    </subcellularLocation>
</comment>
<evidence type="ECO:0000313" key="7">
    <source>
        <dbReference type="EMBL" id="MBO8473031.1"/>
    </source>
</evidence>
<feature type="binding site" evidence="6">
    <location>
        <begin position="54"/>
        <end position="55"/>
    </location>
    <ligand>
        <name>NAD(+)</name>
        <dbReference type="ChEBI" id="CHEBI:57540"/>
    </ligand>
</feature>
<proteinExistence type="inferred from homology"/>
<dbReference type="InterPro" id="IPR017438">
    <property type="entry name" value="ATP-NAD_kinase_N"/>
</dbReference>
<dbReference type="GO" id="GO:0019674">
    <property type="term" value="P:NAD+ metabolic process"/>
    <property type="evidence" value="ECO:0007669"/>
    <property type="project" value="InterPro"/>
</dbReference>
<dbReference type="SUPFAM" id="SSF111331">
    <property type="entry name" value="NAD kinase/diacylglycerol kinase-like"/>
    <property type="match status" value="1"/>
</dbReference>
<accession>A0A9D9IJ34</accession>
<dbReference type="HAMAP" id="MF_00361">
    <property type="entry name" value="NAD_kinase"/>
    <property type="match status" value="1"/>
</dbReference>
<keyword evidence="6" id="KW-0963">Cytoplasm</keyword>
<keyword evidence="4 6" id="KW-0520">NAD</keyword>
<comment type="caution">
    <text evidence="6">Lacks conserved residue(s) required for the propagation of feature annotation.</text>
</comment>
<dbReference type="GO" id="GO:0003951">
    <property type="term" value="F:NAD+ kinase activity"/>
    <property type="evidence" value="ECO:0007669"/>
    <property type="project" value="UniProtKB-UniRule"/>
</dbReference>
<gene>
    <name evidence="6" type="primary">nadK</name>
    <name evidence="7" type="ORF">IAB81_05320</name>
</gene>
<dbReference type="PANTHER" id="PTHR20275">
    <property type="entry name" value="NAD KINASE"/>
    <property type="match status" value="1"/>
</dbReference>
<dbReference type="GO" id="GO:0051287">
    <property type="term" value="F:NAD binding"/>
    <property type="evidence" value="ECO:0007669"/>
    <property type="project" value="UniProtKB-ARBA"/>
</dbReference>
<dbReference type="GO" id="GO:0005737">
    <property type="term" value="C:cytoplasm"/>
    <property type="evidence" value="ECO:0007669"/>
    <property type="project" value="UniProtKB-SubCell"/>
</dbReference>
<feature type="binding site" evidence="6">
    <location>
        <begin position="164"/>
        <end position="169"/>
    </location>
    <ligand>
        <name>NAD(+)</name>
        <dbReference type="ChEBI" id="CHEBI:57540"/>
    </ligand>
</feature>
<dbReference type="Proteomes" id="UP000823604">
    <property type="component" value="Unassembled WGS sequence"/>
</dbReference>
<evidence type="ECO:0000256" key="4">
    <source>
        <dbReference type="ARBA" id="ARBA00023027"/>
    </source>
</evidence>
<keyword evidence="3 6" id="KW-0521">NADP</keyword>
<reference evidence="7" key="1">
    <citation type="submission" date="2020-10" db="EMBL/GenBank/DDBJ databases">
        <authorList>
            <person name="Gilroy R."/>
        </authorList>
    </citation>
    <scope>NUCLEOTIDE SEQUENCE</scope>
    <source>
        <strain evidence="7">B1-8020</strain>
    </source>
</reference>
<feature type="active site" description="Proton acceptor" evidence="6">
    <location>
        <position position="54"/>
    </location>
</feature>
<dbReference type="GO" id="GO:0005524">
    <property type="term" value="F:ATP binding"/>
    <property type="evidence" value="ECO:0007669"/>
    <property type="project" value="UniProtKB-KW"/>
</dbReference>
<dbReference type="AlphaFoldDB" id="A0A9D9IJ34"/>
<dbReference type="InterPro" id="IPR002504">
    <property type="entry name" value="NADK"/>
</dbReference>
<dbReference type="PANTHER" id="PTHR20275:SF0">
    <property type="entry name" value="NAD KINASE"/>
    <property type="match status" value="1"/>
</dbReference>
<dbReference type="Pfam" id="PF01513">
    <property type="entry name" value="NAD_kinase"/>
    <property type="match status" value="1"/>
</dbReference>
<comment type="cofactor">
    <cofactor evidence="6">
        <name>a divalent metal cation</name>
        <dbReference type="ChEBI" id="CHEBI:60240"/>
    </cofactor>
</comment>
<dbReference type="EC" id="2.7.1.23" evidence="6"/>
<dbReference type="Pfam" id="PF20143">
    <property type="entry name" value="NAD_kinase_C"/>
    <property type="match status" value="1"/>
</dbReference>
<keyword evidence="6" id="KW-0547">Nucleotide-binding</keyword>
<keyword evidence="2 6" id="KW-0418">Kinase</keyword>
<dbReference type="Gene3D" id="3.40.50.10330">
    <property type="entry name" value="Probable inorganic polyphosphate/atp-NAD kinase, domain 1"/>
    <property type="match status" value="1"/>
</dbReference>
<dbReference type="InterPro" id="IPR017437">
    <property type="entry name" value="ATP-NAD_kinase_PpnK-typ_C"/>
</dbReference>
<evidence type="ECO:0000256" key="1">
    <source>
        <dbReference type="ARBA" id="ARBA00022679"/>
    </source>
</evidence>
<evidence type="ECO:0000256" key="2">
    <source>
        <dbReference type="ARBA" id="ARBA00022777"/>
    </source>
</evidence>
<dbReference type="InterPro" id="IPR016064">
    <property type="entry name" value="NAD/diacylglycerol_kinase_sf"/>
</dbReference>
<evidence type="ECO:0000313" key="8">
    <source>
        <dbReference type="Proteomes" id="UP000823604"/>
    </source>
</evidence>
<comment type="similarity">
    <text evidence="6">Belongs to the NAD kinase family.</text>
</comment>
<dbReference type="Gene3D" id="2.60.200.30">
    <property type="entry name" value="Probable inorganic polyphosphate/atp-NAD kinase, domain 2"/>
    <property type="match status" value="1"/>
</dbReference>
<comment type="caution">
    <text evidence="7">The sequence shown here is derived from an EMBL/GenBank/DDBJ whole genome shotgun (WGS) entry which is preliminary data.</text>
</comment>
<protein>
    <recommendedName>
        <fullName evidence="6">NAD kinase</fullName>
        <ecNumber evidence="6">2.7.1.23</ecNumber>
    </recommendedName>
    <alternativeName>
        <fullName evidence="6">ATP-dependent NAD kinase</fullName>
    </alternativeName>
</protein>
<name>A0A9D9IJ34_9BACT</name>
<dbReference type="GO" id="GO:0046872">
    <property type="term" value="F:metal ion binding"/>
    <property type="evidence" value="ECO:0007669"/>
    <property type="project" value="UniProtKB-UniRule"/>
</dbReference>
<evidence type="ECO:0000256" key="5">
    <source>
        <dbReference type="ARBA" id="ARBA00047925"/>
    </source>
</evidence>
<feature type="binding site" evidence="6">
    <location>
        <position position="153"/>
    </location>
    <ligand>
        <name>NAD(+)</name>
        <dbReference type="ChEBI" id="CHEBI:57540"/>
    </ligand>
</feature>
<evidence type="ECO:0000256" key="3">
    <source>
        <dbReference type="ARBA" id="ARBA00022857"/>
    </source>
</evidence>
<feature type="binding site" evidence="6">
    <location>
        <position position="188"/>
    </location>
    <ligand>
        <name>NAD(+)</name>
        <dbReference type="ChEBI" id="CHEBI:57540"/>
    </ligand>
</feature>
<comment type="function">
    <text evidence="6">Involved in the regulation of the intracellular balance of NAD and NADP, and is a key enzyme in the biosynthesis of NADP. Catalyzes specifically the phosphorylation on 2'-hydroxyl of the adenosine moiety of NAD to yield NADP.</text>
</comment>
<keyword evidence="6" id="KW-0067">ATP-binding</keyword>